<dbReference type="InterPro" id="IPR001002">
    <property type="entry name" value="Chitin-bd_1"/>
</dbReference>
<dbReference type="SUPFAM" id="SSF57016">
    <property type="entry name" value="Plant lectins/antimicrobial peptides"/>
    <property type="match status" value="2"/>
</dbReference>
<dbReference type="Gene3D" id="3.30.60.10">
    <property type="entry name" value="Endochitinase-like"/>
    <property type="match status" value="2"/>
</dbReference>
<evidence type="ECO:0000256" key="5">
    <source>
        <dbReference type="SAM" id="MobiDB-lite"/>
    </source>
</evidence>
<feature type="domain" description="Chitin-binding type-1" evidence="7">
    <location>
        <begin position="527"/>
        <end position="574"/>
    </location>
</feature>
<comment type="caution">
    <text evidence="9">The sequence shown here is derived from an EMBL/GenBank/DDBJ whole genome shotgun (WGS) entry which is preliminary data.</text>
</comment>
<comment type="caution">
    <text evidence="4">Lacks conserved residue(s) required for the propagation of feature annotation.</text>
</comment>
<feature type="domain" description="LysM" evidence="8">
    <location>
        <begin position="259"/>
        <end position="305"/>
    </location>
</feature>
<dbReference type="OrthoDB" id="5985073at2759"/>
<dbReference type="PROSITE" id="PS50941">
    <property type="entry name" value="CHIT_BIND_I_2"/>
    <property type="match status" value="2"/>
</dbReference>
<evidence type="ECO:0000259" key="8">
    <source>
        <dbReference type="PROSITE" id="PS51782"/>
    </source>
</evidence>
<keyword evidence="1 4" id="KW-0147">Chitin-binding</keyword>
<evidence type="ECO:0000256" key="2">
    <source>
        <dbReference type="ARBA" id="ARBA00023026"/>
    </source>
</evidence>
<feature type="signal peptide" evidence="6">
    <location>
        <begin position="1"/>
        <end position="19"/>
    </location>
</feature>
<feature type="disulfide bond" evidence="4">
    <location>
        <begin position="493"/>
        <end position="507"/>
    </location>
</feature>
<evidence type="ECO:0000256" key="6">
    <source>
        <dbReference type="SAM" id="SignalP"/>
    </source>
</evidence>
<evidence type="ECO:0000256" key="1">
    <source>
        <dbReference type="ARBA" id="ARBA00022669"/>
    </source>
</evidence>
<dbReference type="InterPro" id="IPR036861">
    <property type="entry name" value="Endochitinase-like_sf"/>
</dbReference>
<keyword evidence="3 4" id="KW-1015">Disulfide bond</keyword>
<dbReference type="EMBL" id="LCZI01000207">
    <property type="protein sequence ID" value="KKZ67762.1"/>
    <property type="molecule type" value="Genomic_DNA"/>
</dbReference>
<dbReference type="Gene3D" id="3.10.350.10">
    <property type="entry name" value="LysM domain"/>
    <property type="match status" value="1"/>
</dbReference>
<organism evidence="9 10">
    <name type="scientific">[Emmonsia] crescens</name>
    <dbReference type="NCBI Taxonomy" id="73230"/>
    <lineage>
        <taxon>Eukaryota</taxon>
        <taxon>Fungi</taxon>
        <taxon>Dikarya</taxon>
        <taxon>Ascomycota</taxon>
        <taxon>Pezizomycotina</taxon>
        <taxon>Eurotiomycetes</taxon>
        <taxon>Eurotiomycetidae</taxon>
        <taxon>Onygenales</taxon>
        <taxon>Ajellomycetaceae</taxon>
        <taxon>Emergomyces</taxon>
    </lineage>
</organism>
<dbReference type="InterPro" id="IPR018392">
    <property type="entry name" value="LysM"/>
</dbReference>
<evidence type="ECO:0000313" key="9">
    <source>
        <dbReference type="EMBL" id="KKZ67762.1"/>
    </source>
</evidence>
<evidence type="ECO:0000313" key="10">
    <source>
        <dbReference type="Proteomes" id="UP000034164"/>
    </source>
</evidence>
<dbReference type="PROSITE" id="PS51782">
    <property type="entry name" value="LYSM"/>
    <property type="match status" value="1"/>
</dbReference>
<feature type="compositionally biased region" description="Acidic residues" evidence="5">
    <location>
        <begin position="591"/>
        <end position="613"/>
    </location>
</feature>
<feature type="compositionally biased region" description="Basic and acidic residues" evidence="5">
    <location>
        <begin position="573"/>
        <end position="590"/>
    </location>
</feature>
<feature type="domain" description="Chitin-binding type-1" evidence="7">
    <location>
        <begin position="472"/>
        <end position="519"/>
    </location>
</feature>
<name>A0A0G2IAR0_9EURO</name>
<feature type="region of interest" description="Disordered" evidence="5">
    <location>
        <begin position="340"/>
        <end position="414"/>
    </location>
</feature>
<feature type="chain" id="PRO_5002545900" description="LysM domain-containing protein" evidence="6">
    <location>
        <begin position="20"/>
        <end position="613"/>
    </location>
</feature>
<gene>
    <name evidence="9" type="ORF">EMCG_06579</name>
</gene>
<keyword evidence="2" id="KW-0843">Virulence</keyword>
<dbReference type="Pfam" id="PF01476">
    <property type="entry name" value="LysM"/>
    <property type="match status" value="1"/>
</dbReference>
<feature type="compositionally biased region" description="Low complexity" evidence="5">
    <location>
        <begin position="361"/>
        <end position="372"/>
    </location>
</feature>
<protein>
    <recommendedName>
        <fullName evidence="11">LysM domain-containing protein</fullName>
    </recommendedName>
</protein>
<evidence type="ECO:0000259" key="7">
    <source>
        <dbReference type="PROSITE" id="PS50941"/>
    </source>
</evidence>
<dbReference type="PANTHER" id="PTHR47849:SF8">
    <property type="entry name" value="LECTIN"/>
    <property type="match status" value="1"/>
</dbReference>
<proteinExistence type="predicted"/>
<reference evidence="10" key="1">
    <citation type="journal article" date="2015" name="PLoS Genet.">
        <title>The dynamic genome and transcriptome of the human fungal pathogen Blastomyces and close relative Emmonsia.</title>
        <authorList>
            <person name="Munoz J.F."/>
            <person name="Gauthier G.M."/>
            <person name="Desjardins C.A."/>
            <person name="Gallo J.E."/>
            <person name="Holder J."/>
            <person name="Sullivan T.D."/>
            <person name="Marty A.J."/>
            <person name="Carmen J.C."/>
            <person name="Chen Z."/>
            <person name="Ding L."/>
            <person name="Gujja S."/>
            <person name="Magrini V."/>
            <person name="Misas E."/>
            <person name="Mitreva M."/>
            <person name="Priest M."/>
            <person name="Saif S."/>
            <person name="Whiston E.A."/>
            <person name="Young S."/>
            <person name="Zeng Q."/>
            <person name="Goldman W.E."/>
            <person name="Mardis E.R."/>
            <person name="Taylor J.W."/>
            <person name="McEwen J.G."/>
            <person name="Clay O.K."/>
            <person name="Klein B.S."/>
            <person name="Cuomo C.A."/>
        </authorList>
    </citation>
    <scope>NUCLEOTIDE SEQUENCE [LARGE SCALE GENOMIC DNA]</scope>
    <source>
        <strain evidence="10">UAMH 3008</strain>
    </source>
</reference>
<feature type="region of interest" description="Disordered" evidence="5">
    <location>
        <begin position="573"/>
        <end position="613"/>
    </location>
</feature>
<evidence type="ECO:0008006" key="11">
    <source>
        <dbReference type="Google" id="ProtNLM"/>
    </source>
</evidence>
<dbReference type="PANTHER" id="PTHR47849">
    <property type="entry name" value="CHITIN-BINDING LECTIN 1"/>
    <property type="match status" value="1"/>
</dbReference>
<dbReference type="GO" id="GO:0008061">
    <property type="term" value="F:chitin binding"/>
    <property type="evidence" value="ECO:0007669"/>
    <property type="project" value="UniProtKB-UniRule"/>
</dbReference>
<dbReference type="SMART" id="SM00257">
    <property type="entry name" value="LysM"/>
    <property type="match status" value="1"/>
</dbReference>
<keyword evidence="6" id="KW-0732">Signal</keyword>
<dbReference type="VEuPathDB" id="FungiDB:EMCG_06579"/>
<feature type="compositionally biased region" description="Pro residues" evidence="5">
    <location>
        <begin position="394"/>
        <end position="405"/>
    </location>
</feature>
<evidence type="ECO:0000256" key="3">
    <source>
        <dbReference type="ARBA" id="ARBA00023157"/>
    </source>
</evidence>
<dbReference type="SUPFAM" id="SSF54106">
    <property type="entry name" value="LysM domain"/>
    <property type="match status" value="1"/>
</dbReference>
<sequence>MQSFILLFFGLVSVQQVIAEFNFYAKYEEGDVTTTIGVSGQCLSALNQTIDCDAVNVARAASGADDDFWFRDNVTTLCTMECSNALTTWLSDVESQCAGDQIITDGRFIEPYTIPLKYIAGYDMACLQDRWGSDLCYGDDPPPHCDDQVLVVADATSDPDKMSVTNMYSRDLFCSECFMLMWRQRLLSPILSPGKFAEYLVDQFNKIKASCLDSPGPAPAAPGTNEAPTPVEKRANGIYYKAATPAFPTQPGAIEDCGHYYNVVDGDTCGSISSNLGISIYDIKSFNTELDRTCSNLWTDHAICVAPIEKEPISTDGNCGEGYEACNSNNRCGPCNRGDSNPEDAAPVDPTPNNPAPGDFTPSSTTPSNTNPRDGAQDDSATAEPTRSADGPAPVDPTPARPVPPKETGLPDNTTMSISIDGKCALDISCTGSGFGDCCSTSGFCGTGPEWCSIGNCLAGACEKDTTGISFDGTCGPLFPDNRTCVDSKFGDCCSVTGYCGTGPGWCGYGNCYSGVCDTSLGSISTDGTCGPKFAGNMTCVGSTYGECCSTSGFCGSSSRHCGILACYSGKCEGNRNDKDDKDNEDKVGEDKDEEYGDEEDEEEDEDADEVED</sequence>
<evidence type="ECO:0000256" key="4">
    <source>
        <dbReference type="PROSITE-ProRule" id="PRU00261"/>
    </source>
</evidence>
<dbReference type="Proteomes" id="UP000034164">
    <property type="component" value="Unassembled WGS sequence"/>
</dbReference>
<dbReference type="AlphaFoldDB" id="A0A0G2IAR0"/>
<feature type="disulfide bond" evidence="4">
    <location>
        <begin position="548"/>
        <end position="562"/>
    </location>
</feature>
<dbReference type="InterPro" id="IPR036779">
    <property type="entry name" value="LysM_dom_sf"/>
</dbReference>
<accession>A0A0G2IAR0</accession>
<dbReference type="SMART" id="SM00270">
    <property type="entry name" value="ChtBD1"/>
    <property type="match status" value="3"/>
</dbReference>